<organism evidence="2 3">
    <name type="scientific">Zopfia rhizophila CBS 207.26</name>
    <dbReference type="NCBI Taxonomy" id="1314779"/>
    <lineage>
        <taxon>Eukaryota</taxon>
        <taxon>Fungi</taxon>
        <taxon>Dikarya</taxon>
        <taxon>Ascomycota</taxon>
        <taxon>Pezizomycotina</taxon>
        <taxon>Dothideomycetes</taxon>
        <taxon>Dothideomycetes incertae sedis</taxon>
        <taxon>Zopfiaceae</taxon>
        <taxon>Zopfia</taxon>
    </lineage>
</organism>
<evidence type="ECO:0000256" key="1">
    <source>
        <dbReference type="SAM" id="SignalP"/>
    </source>
</evidence>
<dbReference type="OrthoDB" id="1001765at2759"/>
<dbReference type="PANTHER" id="PTHR38705">
    <property type="entry name" value="PROTEIN RDS1"/>
    <property type="match status" value="1"/>
</dbReference>
<dbReference type="EMBL" id="ML994647">
    <property type="protein sequence ID" value="KAF2182669.1"/>
    <property type="molecule type" value="Genomic_DNA"/>
</dbReference>
<gene>
    <name evidence="2" type="ORF">K469DRAFT_752115</name>
</gene>
<sequence>MHLFLNLLPAVCILIAQIRFVAAAPLSSDVAIQAGGGLPNNGFPTLISQDAIKEFQLLLFLENLEAFFFKNGLANLTSCGTSRYSNDTVEVISKIAAQEEVHVTTLTTLLQAYNQTVIPPCNYTFPITSMDQFLAYSDIITSVGIGAIIGLADRLSSSDPLLIKSTSSIITVESRHDAFFRQMDGEVPNPSPFDTGISGIWAYNLALPFVLPGSCPIEIPLPVLPTLSATNNNSRNGTLRQVEFRWNPSQLPLEKEGSKQLFIGWLNQLNLPTYTNLTIQGQGKGSAEVPQGLNGAAFAALTSQKPNNANDLALATLAGPVALKLS</sequence>
<dbReference type="PANTHER" id="PTHR38705:SF1">
    <property type="entry name" value="PROTEIN RDS1"/>
    <property type="match status" value="1"/>
</dbReference>
<keyword evidence="3" id="KW-1185">Reference proteome</keyword>
<dbReference type="AlphaFoldDB" id="A0A6A6DWQ3"/>
<dbReference type="Proteomes" id="UP000800200">
    <property type="component" value="Unassembled WGS sequence"/>
</dbReference>
<evidence type="ECO:0000313" key="2">
    <source>
        <dbReference type="EMBL" id="KAF2182669.1"/>
    </source>
</evidence>
<reference evidence="2" key="1">
    <citation type="journal article" date="2020" name="Stud. Mycol.">
        <title>101 Dothideomycetes genomes: a test case for predicting lifestyles and emergence of pathogens.</title>
        <authorList>
            <person name="Haridas S."/>
            <person name="Albert R."/>
            <person name="Binder M."/>
            <person name="Bloem J."/>
            <person name="Labutti K."/>
            <person name="Salamov A."/>
            <person name="Andreopoulos B."/>
            <person name="Baker S."/>
            <person name="Barry K."/>
            <person name="Bills G."/>
            <person name="Bluhm B."/>
            <person name="Cannon C."/>
            <person name="Castanera R."/>
            <person name="Culley D."/>
            <person name="Daum C."/>
            <person name="Ezra D."/>
            <person name="Gonzalez J."/>
            <person name="Henrissat B."/>
            <person name="Kuo A."/>
            <person name="Liang C."/>
            <person name="Lipzen A."/>
            <person name="Lutzoni F."/>
            <person name="Magnuson J."/>
            <person name="Mondo S."/>
            <person name="Nolan M."/>
            <person name="Ohm R."/>
            <person name="Pangilinan J."/>
            <person name="Park H.-J."/>
            <person name="Ramirez L."/>
            <person name="Alfaro M."/>
            <person name="Sun H."/>
            <person name="Tritt A."/>
            <person name="Yoshinaga Y."/>
            <person name="Zwiers L.-H."/>
            <person name="Turgeon B."/>
            <person name="Goodwin S."/>
            <person name="Spatafora J."/>
            <person name="Crous P."/>
            <person name="Grigoriev I."/>
        </authorList>
    </citation>
    <scope>NUCLEOTIDE SEQUENCE</scope>
    <source>
        <strain evidence="2">CBS 207.26</strain>
    </source>
</reference>
<feature type="chain" id="PRO_5025581565" evidence="1">
    <location>
        <begin position="24"/>
        <end position="326"/>
    </location>
</feature>
<dbReference type="Pfam" id="PF13668">
    <property type="entry name" value="Ferritin_2"/>
    <property type="match status" value="1"/>
</dbReference>
<dbReference type="InterPro" id="IPR039254">
    <property type="entry name" value="Rds1"/>
</dbReference>
<name>A0A6A6DWQ3_9PEZI</name>
<protein>
    <submittedName>
        <fullName evidence="2">Uncharacterized protein</fullName>
    </submittedName>
</protein>
<keyword evidence="1" id="KW-0732">Signal</keyword>
<feature type="signal peptide" evidence="1">
    <location>
        <begin position="1"/>
        <end position="23"/>
    </location>
</feature>
<accession>A0A6A6DWQ3</accession>
<proteinExistence type="predicted"/>
<evidence type="ECO:0000313" key="3">
    <source>
        <dbReference type="Proteomes" id="UP000800200"/>
    </source>
</evidence>